<proteinExistence type="predicted"/>
<evidence type="ECO:0000256" key="1">
    <source>
        <dbReference type="SAM" id="MobiDB-lite"/>
    </source>
</evidence>
<reference evidence="2 3" key="1">
    <citation type="submission" date="2023-10" db="EMBL/GenBank/DDBJ databases">
        <authorList>
            <person name="Maclean D."/>
            <person name="Macfadyen A."/>
        </authorList>
    </citation>
    <scope>NUCLEOTIDE SEQUENCE [LARGE SCALE GENOMIC DNA]</scope>
</reference>
<evidence type="ECO:0008006" key="4">
    <source>
        <dbReference type="Google" id="ProtNLM"/>
    </source>
</evidence>
<feature type="region of interest" description="Disordered" evidence="1">
    <location>
        <begin position="332"/>
        <end position="351"/>
    </location>
</feature>
<comment type="caution">
    <text evidence="2">The sequence shown here is derived from an EMBL/GenBank/DDBJ whole genome shotgun (WGS) entry which is preliminary data.</text>
</comment>
<evidence type="ECO:0000313" key="2">
    <source>
        <dbReference type="EMBL" id="CAK0780407.1"/>
    </source>
</evidence>
<dbReference type="Proteomes" id="UP001314263">
    <property type="component" value="Unassembled WGS sequence"/>
</dbReference>
<protein>
    <recommendedName>
        <fullName evidence="4">Stc1 domain-containing protein</fullName>
    </recommendedName>
</protein>
<dbReference type="AlphaFoldDB" id="A0AAV1I7E6"/>
<accession>A0AAV1I7E6</accession>
<feature type="compositionally biased region" description="Polar residues" evidence="1">
    <location>
        <begin position="417"/>
        <end position="428"/>
    </location>
</feature>
<evidence type="ECO:0000313" key="3">
    <source>
        <dbReference type="Proteomes" id="UP001314263"/>
    </source>
</evidence>
<name>A0AAV1I7E6_9CHLO</name>
<keyword evidence="3" id="KW-1185">Reference proteome</keyword>
<feature type="compositionally biased region" description="Polar residues" evidence="1">
    <location>
        <begin position="332"/>
        <end position="348"/>
    </location>
</feature>
<organism evidence="2 3">
    <name type="scientific">Coccomyxa viridis</name>
    <dbReference type="NCBI Taxonomy" id="1274662"/>
    <lineage>
        <taxon>Eukaryota</taxon>
        <taxon>Viridiplantae</taxon>
        <taxon>Chlorophyta</taxon>
        <taxon>core chlorophytes</taxon>
        <taxon>Trebouxiophyceae</taxon>
        <taxon>Trebouxiophyceae incertae sedis</taxon>
        <taxon>Coccomyxaceae</taxon>
        <taxon>Coccomyxa</taxon>
    </lineage>
</organism>
<feature type="region of interest" description="Disordered" evidence="1">
    <location>
        <begin position="397"/>
        <end position="433"/>
    </location>
</feature>
<sequence length="482" mass="52745">MVTEYTSMLLHVPESGNPAASEGIQNVPPHSNAYLAAPPDFAQLGHMALGLKPGDAQPGSSLQAHLASSAALIAKVCSKCKMTKSASDFFRDKSKPDGMYSQCKPCATAEERRRREQRGAQHAQHAKLAKKCTRCNEEKSVDQFCRNSRSFDGRYSQCRTCVADKDKNRRHRLVEKRDTPVEVKVCSRCSHKKLNTEFYRDASKPDGLQTYCKKCLCDKHKETRKRRRSKAEHELLNGALAFSDGAQVAVGGAVPAQPMYDQPVSQLSAEMSVSAPVTDPAHASLTSSQMHCIAPGYPLQSDGKEGASYLGGHAAYAANGGFSDAHQQHFNMQPEHQQQRFTEGQSRQDQFEAGQASEYLHATADFLASSSGCTFHGQPVESSYGDVAAHADQAAGDFQIGEPGAGPQDKSKEAAQFHSSSMGYQQQDGFHEEPLYGPDYTGYSIGEEDAEQQKHPDHHEPIPYLNSEIQEHRSRLAAIMPG</sequence>
<gene>
    <name evidence="2" type="ORF">CVIRNUC_005042</name>
</gene>
<dbReference type="EMBL" id="CAUYUE010000006">
    <property type="protein sequence ID" value="CAK0780407.1"/>
    <property type="molecule type" value="Genomic_DNA"/>
</dbReference>